<evidence type="ECO:0000256" key="1">
    <source>
        <dbReference type="SAM" id="Phobius"/>
    </source>
</evidence>
<feature type="transmembrane region" description="Helical" evidence="1">
    <location>
        <begin position="202"/>
        <end position="223"/>
    </location>
</feature>
<keyword evidence="1" id="KW-1133">Transmembrane helix</keyword>
<feature type="transmembrane region" description="Helical" evidence="1">
    <location>
        <begin position="306"/>
        <end position="324"/>
    </location>
</feature>
<name>A0ABV8UN44_9PROT</name>
<feature type="transmembrane region" description="Helical" evidence="1">
    <location>
        <begin position="243"/>
        <end position="262"/>
    </location>
</feature>
<proteinExistence type="predicted"/>
<keyword evidence="3" id="KW-1185">Reference proteome</keyword>
<accession>A0ABV8UN44</accession>
<feature type="transmembrane region" description="Helical" evidence="1">
    <location>
        <begin position="336"/>
        <end position="356"/>
    </location>
</feature>
<sequence>MRWAAAATLAWMKVLPGLVLLLWFLSAAAALTEAVLPTRIAGGLALLISIGAVLNHSGFSRWIAVLLGGGGAIVAFYRDDWPALLDGLGRAATFAAFLGCLYALRSFVQTAPQLREVQDAFVAFRPVSRRGAVQFLGFLFSVPLAVGTVSVVAPLISRQKDQAVREETASWALRGMGLAVLFSPFTVAMGVVTSSLGERLPFGVLLGSGFALAVLLMAFPHVLGICRIPRRLPRRFWEALARVLFPVLILIAANLSLVFLFGFTPPQATILLVPPLGAALALYRGKAVRRQMTSITLDAWRRFDSEVGIFVGALVFASVITRVPEISEVVGQTVEMFGPGALIAIAMVGIAVPTALGLHMVVTVTILLTVFAPAMPDVLHLVLLGLSGLIGWAFGAMAALGSIGFLAATRIFDVSARRLALGSNLRFMTVVMLLLIVVSIGIG</sequence>
<dbReference type="Proteomes" id="UP001595799">
    <property type="component" value="Unassembled WGS sequence"/>
</dbReference>
<protein>
    <submittedName>
        <fullName evidence="2">Uncharacterized protein</fullName>
    </submittedName>
</protein>
<feature type="transmembrane region" description="Helical" evidence="1">
    <location>
        <begin position="268"/>
        <end position="285"/>
    </location>
</feature>
<dbReference type="RefSeq" id="WP_382422816.1">
    <property type="nucleotide sequence ID" value="NZ_JBHSCW010000007.1"/>
</dbReference>
<keyword evidence="1" id="KW-0812">Transmembrane</keyword>
<feature type="transmembrane region" description="Helical" evidence="1">
    <location>
        <begin position="135"/>
        <end position="156"/>
    </location>
</feature>
<evidence type="ECO:0000313" key="2">
    <source>
        <dbReference type="EMBL" id="MFC4352464.1"/>
    </source>
</evidence>
<comment type="caution">
    <text evidence="2">The sequence shown here is derived from an EMBL/GenBank/DDBJ whole genome shotgun (WGS) entry which is preliminary data.</text>
</comment>
<gene>
    <name evidence="2" type="ORF">ACFOW6_13015</name>
</gene>
<reference evidence="3" key="1">
    <citation type="journal article" date="2019" name="Int. J. Syst. Evol. Microbiol.">
        <title>The Global Catalogue of Microorganisms (GCM) 10K type strain sequencing project: providing services to taxonomists for standard genome sequencing and annotation.</title>
        <authorList>
            <consortium name="The Broad Institute Genomics Platform"/>
            <consortium name="The Broad Institute Genome Sequencing Center for Infectious Disease"/>
            <person name="Wu L."/>
            <person name="Ma J."/>
        </authorList>
    </citation>
    <scope>NUCLEOTIDE SEQUENCE [LARGE SCALE GENOMIC DNA]</scope>
    <source>
        <strain evidence="3">CECT 8472</strain>
    </source>
</reference>
<feature type="transmembrane region" description="Helical" evidence="1">
    <location>
        <begin position="389"/>
        <end position="412"/>
    </location>
</feature>
<keyword evidence="1" id="KW-0472">Membrane</keyword>
<feature type="transmembrane region" description="Helical" evidence="1">
    <location>
        <begin position="424"/>
        <end position="442"/>
    </location>
</feature>
<feature type="transmembrane region" description="Helical" evidence="1">
    <location>
        <begin position="177"/>
        <end position="196"/>
    </location>
</feature>
<dbReference type="EMBL" id="JBHSCW010000007">
    <property type="protein sequence ID" value="MFC4352464.1"/>
    <property type="molecule type" value="Genomic_DNA"/>
</dbReference>
<feature type="transmembrane region" description="Helical" evidence="1">
    <location>
        <begin position="58"/>
        <end position="77"/>
    </location>
</feature>
<organism evidence="2 3">
    <name type="scientific">Fodinicurvata halophila</name>
    <dbReference type="NCBI Taxonomy" id="1419723"/>
    <lineage>
        <taxon>Bacteria</taxon>
        <taxon>Pseudomonadati</taxon>
        <taxon>Pseudomonadota</taxon>
        <taxon>Alphaproteobacteria</taxon>
        <taxon>Rhodospirillales</taxon>
        <taxon>Rhodovibrionaceae</taxon>
        <taxon>Fodinicurvata</taxon>
    </lineage>
</organism>
<evidence type="ECO:0000313" key="3">
    <source>
        <dbReference type="Proteomes" id="UP001595799"/>
    </source>
</evidence>